<evidence type="ECO:0000256" key="2">
    <source>
        <dbReference type="ARBA" id="ARBA00022683"/>
    </source>
</evidence>
<dbReference type="GO" id="GO:0009401">
    <property type="term" value="P:phosphoenolpyruvate-dependent sugar phosphotransferase system"/>
    <property type="evidence" value="ECO:0007669"/>
    <property type="project" value="UniProtKB-KW"/>
</dbReference>
<evidence type="ECO:0000313" key="5">
    <source>
        <dbReference type="Proteomes" id="UP000255000"/>
    </source>
</evidence>
<evidence type="ECO:0000313" key="4">
    <source>
        <dbReference type="EMBL" id="SUA99116.1"/>
    </source>
</evidence>
<evidence type="ECO:0000259" key="3">
    <source>
        <dbReference type="PROSITE" id="PS51099"/>
    </source>
</evidence>
<dbReference type="AlphaFoldDB" id="A0A378ZPD2"/>
<gene>
    <name evidence="4" type="primary">gatB_1</name>
    <name evidence="4" type="ORF">NCTC13350_00008</name>
</gene>
<dbReference type="CDD" id="cd05566">
    <property type="entry name" value="PTS_IIB_galactitol"/>
    <property type="match status" value="1"/>
</dbReference>
<protein>
    <submittedName>
        <fullName evidence="4">Galactitol-specific phosphotransferase enzyme IIB component</fullName>
        <ecNumber evidence="4">2.7.1.-</ecNumber>
    </submittedName>
</protein>
<keyword evidence="1 4" id="KW-0808">Transferase</keyword>
<dbReference type="PROSITE" id="PS51099">
    <property type="entry name" value="PTS_EIIB_TYPE_2"/>
    <property type="match status" value="1"/>
</dbReference>
<dbReference type="OrthoDB" id="6505030at2"/>
<dbReference type="InterPro" id="IPR013011">
    <property type="entry name" value="PTS_EIIB_2"/>
</dbReference>
<keyword evidence="2" id="KW-0598">Phosphotransferase system</keyword>
<proteinExistence type="predicted"/>
<dbReference type="GO" id="GO:0008982">
    <property type="term" value="F:protein-N(PI)-phosphohistidine-sugar phosphotransferase activity"/>
    <property type="evidence" value="ECO:0007669"/>
    <property type="project" value="InterPro"/>
</dbReference>
<feature type="domain" description="PTS EIIB type-2" evidence="3">
    <location>
        <begin position="5"/>
        <end position="95"/>
    </location>
</feature>
<dbReference type="Gene3D" id="3.40.50.2300">
    <property type="match status" value="1"/>
</dbReference>
<dbReference type="Proteomes" id="UP000255000">
    <property type="component" value="Unassembled WGS sequence"/>
</dbReference>
<dbReference type="EC" id="2.7.1.-" evidence="4"/>
<dbReference type="Pfam" id="PF02302">
    <property type="entry name" value="PTS_IIB"/>
    <property type="match status" value="1"/>
</dbReference>
<accession>A0A378ZPD2</accession>
<dbReference type="RefSeq" id="WP_019964237.1">
    <property type="nucleotide sequence ID" value="NZ_JBNINT010000001.1"/>
</dbReference>
<reference evidence="4 5" key="1">
    <citation type="submission" date="2018-06" db="EMBL/GenBank/DDBJ databases">
        <authorList>
            <consortium name="Pathogen Informatics"/>
            <person name="Doyle S."/>
        </authorList>
    </citation>
    <scope>NUCLEOTIDE SEQUENCE [LARGE SCALE GENOMIC DNA]</scope>
    <source>
        <strain evidence="4 5">NCTC13350</strain>
    </source>
</reference>
<dbReference type="InterPro" id="IPR003501">
    <property type="entry name" value="PTS_EIIB_2/3"/>
</dbReference>
<dbReference type="SUPFAM" id="SSF52794">
    <property type="entry name" value="PTS system IIB component-like"/>
    <property type="match status" value="1"/>
</dbReference>
<dbReference type="InterPro" id="IPR036095">
    <property type="entry name" value="PTS_EIIB-like_sf"/>
</dbReference>
<sequence>MAQTKTVLVACGTAVATSTVVANSLEEAMAARGIRIETRQCKATEVPSLIDQADLVVSTTPLPPNLPKPAIVTLAFLTGIGREAEIEKIAKILAG</sequence>
<dbReference type="EMBL" id="UGSK01000001">
    <property type="protein sequence ID" value="SUA99116.1"/>
    <property type="molecule type" value="Genomic_DNA"/>
</dbReference>
<organism evidence="4 5">
    <name type="scientific">Pannonibacter phragmitetus</name>
    <dbReference type="NCBI Taxonomy" id="121719"/>
    <lineage>
        <taxon>Bacteria</taxon>
        <taxon>Pseudomonadati</taxon>
        <taxon>Pseudomonadota</taxon>
        <taxon>Alphaproteobacteria</taxon>
        <taxon>Hyphomicrobiales</taxon>
        <taxon>Stappiaceae</taxon>
        <taxon>Pannonibacter</taxon>
    </lineage>
</organism>
<name>A0A378ZPD2_9HYPH</name>
<evidence type="ECO:0000256" key="1">
    <source>
        <dbReference type="ARBA" id="ARBA00022679"/>
    </source>
</evidence>